<dbReference type="SUPFAM" id="SSF51735">
    <property type="entry name" value="NAD(P)-binding Rossmann-fold domains"/>
    <property type="match status" value="1"/>
</dbReference>
<dbReference type="InterPro" id="IPR013118">
    <property type="entry name" value="Mannitol_DH_C"/>
</dbReference>
<dbReference type="GO" id="GO:0005829">
    <property type="term" value="C:cytosol"/>
    <property type="evidence" value="ECO:0007669"/>
    <property type="project" value="TreeGrafter"/>
</dbReference>
<keyword evidence="1" id="KW-0560">Oxidoreductase</keyword>
<dbReference type="InterPro" id="IPR000669">
    <property type="entry name" value="Mannitol_DH"/>
</dbReference>
<dbReference type="STRING" id="361279.SAMN05421663_101128"/>
<organism evidence="6 7">
    <name type="scientific">Terribacillus halophilus</name>
    <dbReference type="NCBI Taxonomy" id="361279"/>
    <lineage>
        <taxon>Bacteria</taxon>
        <taxon>Bacillati</taxon>
        <taxon>Bacillota</taxon>
        <taxon>Bacilli</taxon>
        <taxon>Bacillales</taxon>
        <taxon>Bacillaceae</taxon>
        <taxon>Terribacillus</taxon>
    </lineage>
</organism>
<dbReference type="OrthoDB" id="9768714at2"/>
<dbReference type="InterPro" id="IPR013131">
    <property type="entry name" value="Mannitol_DH_N"/>
</dbReference>
<dbReference type="SUPFAM" id="SSF48179">
    <property type="entry name" value="6-phosphogluconate dehydrogenase C-terminal domain-like"/>
    <property type="match status" value="1"/>
</dbReference>
<sequence length="484" mass="55102">MHLKRNHHPVAPQRETVLQFGDGVFLRGFADWIIHHMNQKGLFQGGVVTVNPRRSGNAEKMNDQDGLYTVSIQGMHEGKLIKRDEIVSCIKRGIHPYLNYPSYIKLAESDDLRFVISNTTEAGIRYREGERLNDQPQESFPGKLAAFLYRRYQYFEGDPEKGLIFLPCELVANNGGLLREIILRYAEEWQLEATFIDWVNQANTFCNTLVDRIVPGYSEEDALRIQQEHGYEDKLAIVAEPYYKWIIDAPSFVQEEFPAAAAGLRVQFVSELGPYALLKVRILNGLHTAIMPIAYLAGKETVREATEDPLIGLLLKSLCYEEIIPVLGVGEEEAIAFAEAIFERFRNPFIRHDLSSISLNSISKFRTRNVPTLKAYIESYGRVPRYLAFSLSALLVFYRGVRAGQRVPLNDQEDVLEFFGSVWHAEEGNLLHLTVSKILAQENLWGEDLTEYGELAGQVVKQVEMMLTYGMGESLIRLFQVKTT</sequence>
<proteinExistence type="predicted"/>
<dbReference type="PANTHER" id="PTHR30524">
    <property type="entry name" value="MANNITOL-1-PHOSPHATE 5-DEHYDROGENASE"/>
    <property type="match status" value="1"/>
</dbReference>
<gene>
    <name evidence="6" type="ORF">SAMN05421663_101128</name>
</gene>
<reference evidence="7" key="1">
    <citation type="submission" date="2016-10" db="EMBL/GenBank/DDBJ databases">
        <authorList>
            <person name="Varghese N."/>
            <person name="Submissions S."/>
        </authorList>
    </citation>
    <scope>NUCLEOTIDE SEQUENCE [LARGE SCALE GENOMIC DNA]</scope>
    <source>
        <strain evidence="7">DSM 21620</strain>
    </source>
</reference>
<evidence type="ECO:0000256" key="2">
    <source>
        <dbReference type="ARBA" id="ARBA00023027"/>
    </source>
</evidence>
<comment type="catalytic activity">
    <reaction evidence="3">
        <text>D-mannitol 1-phosphate + NAD(+) = beta-D-fructose 6-phosphate + NADH + H(+)</text>
        <dbReference type="Rhea" id="RHEA:19661"/>
        <dbReference type="ChEBI" id="CHEBI:15378"/>
        <dbReference type="ChEBI" id="CHEBI:57540"/>
        <dbReference type="ChEBI" id="CHEBI:57634"/>
        <dbReference type="ChEBI" id="CHEBI:57945"/>
        <dbReference type="ChEBI" id="CHEBI:61381"/>
        <dbReference type="EC" id="1.1.1.17"/>
    </reaction>
</comment>
<dbReference type="PRINTS" id="PR00084">
    <property type="entry name" value="MTLDHDRGNASE"/>
</dbReference>
<dbReference type="NCBIfam" id="NF002969">
    <property type="entry name" value="PRK03643.1"/>
    <property type="match status" value="1"/>
</dbReference>
<keyword evidence="7" id="KW-1185">Reference proteome</keyword>
<dbReference type="Gene3D" id="3.40.50.720">
    <property type="entry name" value="NAD(P)-binding Rossmann-like Domain"/>
    <property type="match status" value="1"/>
</dbReference>
<evidence type="ECO:0000256" key="3">
    <source>
        <dbReference type="ARBA" id="ARBA00048615"/>
    </source>
</evidence>
<protein>
    <submittedName>
        <fullName evidence="6">Tagaturonate reductase</fullName>
    </submittedName>
</protein>
<feature type="domain" description="Mannitol dehydrogenase C-terminal" evidence="5">
    <location>
        <begin position="272"/>
        <end position="466"/>
    </location>
</feature>
<dbReference type="Gene3D" id="1.10.1040.10">
    <property type="entry name" value="N-(1-d-carboxylethyl)-l-norvaline Dehydrogenase, domain 2"/>
    <property type="match status" value="1"/>
</dbReference>
<name>A0A1G6I2Q2_9BACI</name>
<dbReference type="RefSeq" id="WP_093724963.1">
    <property type="nucleotide sequence ID" value="NZ_FMZB01000001.1"/>
</dbReference>
<dbReference type="Pfam" id="PF08125">
    <property type="entry name" value="Mannitol_dh_C"/>
    <property type="match status" value="1"/>
</dbReference>
<evidence type="ECO:0000259" key="5">
    <source>
        <dbReference type="Pfam" id="PF08125"/>
    </source>
</evidence>
<accession>A0A1G6I2Q2</accession>
<dbReference type="AlphaFoldDB" id="A0A1G6I2Q2"/>
<dbReference type="Proteomes" id="UP000198666">
    <property type="component" value="Unassembled WGS sequence"/>
</dbReference>
<keyword evidence="2" id="KW-0520">NAD</keyword>
<dbReference type="EMBL" id="FMZB01000001">
    <property type="protein sequence ID" value="SDC00741.1"/>
    <property type="molecule type" value="Genomic_DNA"/>
</dbReference>
<evidence type="ECO:0000313" key="6">
    <source>
        <dbReference type="EMBL" id="SDC00741.1"/>
    </source>
</evidence>
<feature type="domain" description="Mannitol dehydrogenase N-terminal" evidence="4">
    <location>
        <begin position="16"/>
        <end position="256"/>
    </location>
</feature>
<dbReference type="PANTHER" id="PTHR30524:SF0">
    <property type="entry name" value="ALTRONATE OXIDOREDUCTASE-RELATED"/>
    <property type="match status" value="1"/>
</dbReference>
<dbReference type="InterPro" id="IPR013328">
    <property type="entry name" value="6PGD_dom2"/>
</dbReference>
<dbReference type="InterPro" id="IPR008927">
    <property type="entry name" value="6-PGluconate_DH-like_C_sf"/>
</dbReference>
<dbReference type="GO" id="GO:0019698">
    <property type="term" value="P:D-galacturonate catabolic process"/>
    <property type="evidence" value="ECO:0007669"/>
    <property type="project" value="TreeGrafter"/>
</dbReference>
<evidence type="ECO:0000313" key="7">
    <source>
        <dbReference type="Proteomes" id="UP000198666"/>
    </source>
</evidence>
<dbReference type="InterPro" id="IPR036291">
    <property type="entry name" value="NAD(P)-bd_dom_sf"/>
</dbReference>
<dbReference type="GO" id="GO:0009026">
    <property type="term" value="F:tagaturonate reductase activity"/>
    <property type="evidence" value="ECO:0007669"/>
    <property type="project" value="TreeGrafter"/>
</dbReference>
<dbReference type="GO" id="GO:0008926">
    <property type="term" value="F:mannitol-1-phosphate 5-dehydrogenase activity"/>
    <property type="evidence" value="ECO:0007669"/>
    <property type="project" value="UniProtKB-EC"/>
</dbReference>
<dbReference type="GO" id="GO:0019592">
    <property type="term" value="P:mannitol catabolic process"/>
    <property type="evidence" value="ECO:0007669"/>
    <property type="project" value="TreeGrafter"/>
</dbReference>
<evidence type="ECO:0000256" key="1">
    <source>
        <dbReference type="ARBA" id="ARBA00023002"/>
    </source>
</evidence>
<dbReference type="Pfam" id="PF01232">
    <property type="entry name" value="Mannitol_dh"/>
    <property type="match status" value="1"/>
</dbReference>
<evidence type="ECO:0000259" key="4">
    <source>
        <dbReference type="Pfam" id="PF01232"/>
    </source>
</evidence>